<evidence type="ECO:0000313" key="3">
    <source>
        <dbReference type="Proteomes" id="UP001497516"/>
    </source>
</evidence>
<feature type="region of interest" description="Disordered" evidence="1">
    <location>
        <begin position="495"/>
        <end position="524"/>
    </location>
</feature>
<feature type="compositionally biased region" description="Polar residues" evidence="1">
    <location>
        <begin position="67"/>
        <end position="80"/>
    </location>
</feature>
<dbReference type="EMBL" id="OZ034819">
    <property type="protein sequence ID" value="CAL1394490.1"/>
    <property type="molecule type" value="Genomic_DNA"/>
</dbReference>
<name>A0AAV2FAH7_9ROSI</name>
<feature type="region of interest" description="Disordered" evidence="1">
    <location>
        <begin position="631"/>
        <end position="735"/>
    </location>
</feature>
<organism evidence="2 3">
    <name type="scientific">Linum trigynum</name>
    <dbReference type="NCBI Taxonomy" id="586398"/>
    <lineage>
        <taxon>Eukaryota</taxon>
        <taxon>Viridiplantae</taxon>
        <taxon>Streptophyta</taxon>
        <taxon>Embryophyta</taxon>
        <taxon>Tracheophyta</taxon>
        <taxon>Spermatophyta</taxon>
        <taxon>Magnoliopsida</taxon>
        <taxon>eudicotyledons</taxon>
        <taxon>Gunneridae</taxon>
        <taxon>Pentapetalae</taxon>
        <taxon>rosids</taxon>
        <taxon>fabids</taxon>
        <taxon>Malpighiales</taxon>
        <taxon>Linaceae</taxon>
        <taxon>Linum</taxon>
    </lineage>
</organism>
<evidence type="ECO:0000256" key="1">
    <source>
        <dbReference type="SAM" id="MobiDB-lite"/>
    </source>
</evidence>
<feature type="region of interest" description="Disordered" evidence="1">
    <location>
        <begin position="1"/>
        <end position="88"/>
    </location>
</feature>
<feature type="compositionally biased region" description="Low complexity" evidence="1">
    <location>
        <begin position="698"/>
        <end position="709"/>
    </location>
</feature>
<feature type="region of interest" description="Disordered" evidence="1">
    <location>
        <begin position="595"/>
        <end position="614"/>
    </location>
</feature>
<feature type="compositionally biased region" description="Acidic residues" evidence="1">
    <location>
        <begin position="1"/>
        <end position="18"/>
    </location>
</feature>
<dbReference type="PANTHER" id="PTHR33334">
    <property type="entry name" value="PROTEIN LNK1"/>
    <property type="match status" value="1"/>
</dbReference>
<feature type="region of interest" description="Disordered" evidence="1">
    <location>
        <begin position="185"/>
        <end position="206"/>
    </location>
</feature>
<dbReference type="GO" id="GO:0007623">
    <property type="term" value="P:circadian rhythm"/>
    <property type="evidence" value="ECO:0007669"/>
    <property type="project" value="InterPro"/>
</dbReference>
<feature type="compositionally biased region" description="Polar residues" evidence="1">
    <location>
        <begin position="647"/>
        <end position="664"/>
    </location>
</feature>
<keyword evidence="3" id="KW-1185">Reference proteome</keyword>
<dbReference type="GO" id="GO:0006355">
    <property type="term" value="P:regulation of DNA-templated transcription"/>
    <property type="evidence" value="ECO:0007669"/>
    <property type="project" value="InterPro"/>
</dbReference>
<proteinExistence type="predicted"/>
<protein>
    <recommendedName>
        <fullName evidence="4">Protein LNK2</fullName>
    </recommendedName>
</protein>
<sequence length="735" mass="80482">MFDWNDEELTNIIWDEDDRDNHTVPNPEASEAYSRKMEWTHEASNSKQEEQKAPATEVAIHGRKLESTSNINNGEGTSASGYHMDPWPGISVARASKTNQGSLETSGSSLSEITKFDSSGGGFVAVEAADPDKDPEIYRNPDESEGQAGFVDYSWADIGSFDDLDQIFSNDDSIFGNVHLGNSDEMWSSSKEVSSSPEKSFPLSTESPSFKVVVPGGTSEHYGARTGYAQQEEQQVALGYARASDQTCSAAQSEHAVGKSAEYGGGDNNVTVNEQTDLIGQGRNPAVNSQLTVESSVMPMFLADKVHKQKKNLKGRKKMMQRSELDSCPTAYHNWNTSGTPSGQFKDVLAPSIVQSSAPVLKQQSQQGEPESIQYQQMQISSPFVASSGYGNVNIANPCSSMPLLSHAQSLEFKHQSLLPGYDVSPNQSSINNLNGTAVKSKMMTSQEKIEKLRRRQQMRAILAIQKQQQQFVNHQASCRDHQINKRAWEETQVQQSSGDMEGVEDPSGLSTFELGSPPEQDDSRMVSLSVKDYETEESTLHQLQDIIAKLDVTIRLCIRDSLFRLAQSATQRHSLNDTRCTNISCKDELGVKQQAASGHDRNTMIPEEETKTNPIDRIVAHLLFHRPRELPGKLCDTPESPPVSSKPPQERQGVSEQLGSFLSETPRDEHQNFSGSKTSCLSADPNLTGCQAQNVTSSGSSENASNSGQADKVSRGVDCGSLDMSKHSALPMEP</sequence>
<gene>
    <name evidence="2" type="ORF">LTRI10_LOCUS34990</name>
</gene>
<accession>A0AAV2FAH7</accession>
<dbReference type="PANTHER" id="PTHR33334:SF5">
    <property type="entry name" value="PROTEIN LNK2"/>
    <property type="match status" value="1"/>
</dbReference>
<evidence type="ECO:0000313" key="2">
    <source>
        <dbReference type="EMBL" id="CAL1394490.1"/>
    </source>
</evidence>
<feature type="compositionally biased region" description="Polar residues" evidence="1">
    <location>
        <begin position="673"/>
        <end position="682"/>
    </location>
</feature>
<feature type="compositionally biased region" description="Low complexity" evidence="1">
    <location>
        <begin position="188"/>
        <end position="200"/>
    </location>
</feature>
<evidence type="ECO:0008006" key="4">
    <source>
        <dbReference type="Google" id="ProtNLM"/>
    </source>
</evidence>
<dbReference type="InterPro" id="IPR039928">
    <property type="entry name" value="LNK"/>
</dbReference>
<reference evidence="2 3" key="1">
    <citation type="submission" date="2024-04" db="EMBL/GenBank/DDBJ databases">
        <authorList>
            <person name="Fracassetti M."/>
        </authorList>
    </citation>
    <scope>NUCLEOTIDE SEQUENCE [LARGE SCALE GENOMIC DNA]</scope>
</reference>
<dbReference type="Proteomes" id="UP001497516">
    <property type="component" value="Chromosome 6"/>
</dbReference>
<dbReference type="AlphaFoldDB" id="A0AAV2FAH7"/>